<dbReference type="InterPro" id="IPR011324">
    <property type="entry name" value="Cytotoxic_necrot_fac-like_cat"/>
</dbReference>
<comment type="catalytic activity">
    <reaction evidence="3">
        <text>L-glutaminyl-[protein] + H2O = L-glutamyl-[protein] + NH4(+)</text>
        <dbReference type="Rhea" id="RHEA:16441"/>
        <dbReference type="Rhea" id="RHEA-COMP:10207"/>
        <dbReference type="Rhea" id="RHEA-COMP:10208"/>
        <dbReference type="ChEBI" id="CHEBI:15377"/>
        <dbReference type="ChEBI" id="CHEBI:28938"/>
        <dbReference type="ChEBI" id="CHEBI:29973"/>
        <dbReference type="ChEBI" id="CHEBI:30011"/>
        <dbReference type="EC" id="3.5.1.44"/>
    </reaction>
</comment>
<evidence type="ECO:0000313" key="4">
    <source>
        <dbReference type="EMBL" id="UYP44693.1"/>
    </source>
</evidence>
<accession>A0ABY6HMF4</accession>
<dbReference type="InterPro" id="IPR038592">
    <property type="entry name" value="CheD-like_sf"/>
</dbReference>
<evidence type="ECO:0000256" key="2">
    <source>
        <dbReference type="ARBA" id="ARBA00022801"/>
    </source>
</evidence>
<dbReference type="Gene3D" id="3.30.1330.200">
    <property type="match status" value="1"/>
</dbReference>
<dbReference type="PANTHER" id="PTHR35147">
    <property type="entry name" value="CHEMORECEPTOR GLUTAMINE DEAMIDASE CHED-RELATED"/>
    <property type="match status" value="1"/>
</dbReference>
<evidence type="ECO:0000256" key="3">
    <source>
        <dbReference type="HAMAP-Rule" id="MF_01440"/>
    </source>
</evidence>
<dbReference type="GO" id="GO:0050568">
    <property type="term" value="F:protein-glutamine glutaminase activity"/>
    <property type="evidence" value="ECO:0007669"/>
    <property type="project" value="UniProtKB-EC"/>
</dbReference>
<evidence type="ECO:0000313" key="5">
    <source>
        <dbReference type="Proteomes" id="UP001208689"/>
    </source>
</evidence>
<organism evidence="4 5">
    <name type="scientific">Candidatus Lokiarchaeum ossiferum</name>
    <dbReference type="NCBI Taxonomy" id="2951803"/>
    <lineage>
        <taxon>Archaea</taxon>
        <taxon>Promethearchaeati</taxon>
        <taxon>Promethearchaeota</taxon>
        <taxon>Promethearchaeia</taxon>
        <taxon>Promethearchaeales</taxon>
        <taxon>Promethearchaeaceae</taxon>
        <taxon>Candidatus Lokiarchaeum</taxon>
    </lineage>
</organism>
<name>A0ABY6HMF4_9ARCH</name>
<dbReference type="Proteomes" id="UP001208689">
    <property type="component" value="Chromosome"/>
</dbReference>
<keyword evidence="1 3" id="KW-0145">Chemotaxis</keyword>
<keyword evidence="2 3" id="KW-0378">Hydrolase</keyword>
<dbReference type="PANTHER" id="PTHR35147:SF1">
    <property type="entry name" value="CHEMORECEPTOR GLUTAMINE DEAMIDASE CHED-RELATED"/>
    <property type="match status" value="1"/>
</dbReference>
<dbReference type="InterPro" id="IPR005659">
    <property type="entry name" value="Chemorcpt_Glu_NH3ase_CheD"/>
</dbReference>
<comment type="similarity">
    <text evidence="3">Belongs to the CheD family.</text>
</comment>
<dbReference type="SUPFAM" id="SSF64438">
    <property type="entry name" value="CNF1/YfiH-like putative cysteine hydrolases"/>
    <property type="match status" value="1"/>
</dbReference>
<dbReference type="EMBL" id="CP104013">
    <property type="protein sequence ID" value="UYP44693.1"/>
    <property type="molecule type" value="Genomic_DNA"/>
</dbReference>
<dbReference type="CDD" id="cd16352">
    <property type="entry name" value="CheD"/>
    <property type="match status" value="1"/>
</dbReference>
<comment type="function">
    <text evidence="3">Probably deamidates glutamine residues to glutamate on methyl-accepting chemotaxis receptors (MCPs), playing an important role in chemotaxis.</text>
</comment>
<keyword evidence="5" id="KW-1185">Reference proteome</keyword>
<reference evidence="4" key="1">
    <citation type="submission" date="2022-09" db="EMBL/GenBank/DDBJ databases">
        <title>Actin cytoskeleton and complex cell architecture in an #Asgard archaeon.</title>
        <authorList>
            <person name="Ponce Toledo R.I."/>
            <person name="Schleper C."/>
            <person name="Rodrigues Oliveira T."/>
            <person name="Wollweber F."/>
            <person name="Xu J."/>
            <person name="Rittmann S."/>
            <person name="Klingl A."/>
            <person name="Pilhofer M."/>
        </authorList>
    </citation>
    <scope>NUCLEOTIDE SEQUENCE</scope>
    <source>
        <strain evidence="4">B-35</strain>
    </source>
</reference>
<protein>
    <recommendedName>
        <fullName evidence="3">Probable chemoreceptor glutamine deamidase CheD</fullName>
        <ecNumber evidence="3">3.5.1.44</ecNumber>
    </recommendedName>
</protein>
<sequence>MSTTTVQTQKSNRITIGISEMSLGKADTLLITVGLGSCVGIALWDPITKIGGLSHIMLPDSNAIRNHKKFNPGKFANTAVPLLIDYMEKAGAKKTRIIAKIAGGAQMFNFSRFDVGKRNVEAVKAMLEEHKIPLKAEDCLGDKGRTILFNCDNGVLIVKKIGKDMKKI</sequence>
<gene>
    <name evidence="3" type="primary">cheD</name>
    <name evidence="4" type="ORF">NEF87_000978</name>
</gene>
<dbReference type="HAMAP" id="MF_01440">
    <property type="entry name" value="CheD"/>
    <property type="match status" value="1"/>
</dbReference>
<dbReference type="Pfam" id="PF03975">
    <property type="entry name" value="CheD"/>
    <property type="match status" value="1"/>
</dbReference>
<dbReference type="EC" id="3.5.1.44" evidence="3"/>
<proteinExistence type="inferred from homology"/>
<evidence type="ECO:0000256" key="1">
    <source>
        <dbReference type="ARBA" id="ARBA00022500"/>
    </source>
</evidence>